<gene>
    <name evidence="1" type="ORF">TorRG33x02_236860</name>
</gene>
<proteinExistence type="predicted"/>
<name>A0A2P5E046_TREOI</name>
<protein>
    <submittedName>
        <fullName evidence="1">Uncharacterized protein</fullName>
    </submittedName>
</protein>
<sequence length="61" mass="6512">MVVGVMGHRPSPMMGCGLAGIGWDPHKSVVGPSPSRVSLPRATWLEALELGNFGLSKKRVR</sequence>
<dbReference type="AlphaFoldDB" id="A0A2P5E046"/>
<evidence type="ECO:0000313" key="1">
    <source>
        <dbReference type="EMBL" id="PON78908.1"/>
    </source>
</evidence>
<dbReference type="InParanoid" id="A0A2P5E046"/>
<evidence type="ECO:0000313" key="2">
    <source>
        <dbReference type="Proteomes" id="UP000237000"/>
    </source>
</evidence>
<comment type="caution">
    <text evidence="1">The sequence shown here is derived from an EMBL/GenBank/DDBJ whole genome shotgun (WGS) entry which is preliminary data.</text>
</comment>
<reference evidence="2" key="1">
    <citation type="submission" date="2016-06" db="EMBL/GenBank/DDBJ databases">
        <title>Parallel loss of symbiosis genes in relatives of nitrogen-fixing non-legume Parasponia.</title>
        <authorList>
            <person name="Van Velzen R."/>
            <person name="Holmer R."/>
            <person name="Bu F."/>
            <person name="Rutten L."/>
            <person name="Van Zeijl A."/>
            <person name="Liu W."/>
            <person name="Santuari L."/>
            <person name="Cao Q."/>
            <person name="Sharma T."/>
            <person name="Shen D."/>
            <person name="Roswanjaya Y."/>
            <person name="Wardhani T."/>
            <person name="Kalhor M.S."/>
            <person name="Jansen J."/>
            <person name="Van den Hoogen J."/>
            <person name="Gungor B."/>
            <person name="Hartog M."/>
            <person name="Hontelez J."/>
            <person name="Verver J."/>
            <person name="Yang W.-C."/>
            <person name="Schijlen E."/>
            <person name="Repin R."/>
            <person name="Schilthuizen M."/>
            <person name="Schranz E."/>
            <person name="Heidstra R."/>
            <person name="Miyata K."/>
            <person name="Fedorova E."/>
            <person name="Kohlen W."/>
            <person name="Bisseling T."/>
            <person name="Smit S."/>
            <person name="Geurts R."/>
        </authorList>
    </citation>
    <scope>NUCLEOTIDE SEQUENCE [LARGE SCALE GENOMIC DNA]</scope>
    <source>
        <strain evidence="2">cv. RG33-2</strain>
    </source>
</reference>
<keyword evidence="2" id="KW-1185">Reference proteome</keyword>
<dbReference type="EMBL" id="JXTC01000238">
    <property type="protein sequence ID" value="PON78908.1"/>
    <property type="molecule type" value="Genomic_DNA"/>
</dbReference>
<accession>A0A2P5E046</accession>
<dbReference type="Proteomes" id="UP000237000">
    <property type="component" value="Unassembled WGS sequence"/>
</dbReference>
<organism evidence="1 2">
    <name type="scientific">Trema orientale</name>
    <name type="common">Charcoal tree</name>
    <name type="synonym">Celtis orientalis</name>
    <dbReference type="NCBI Taxonomy" id="63057"/>
    <lineage>
        <taxon>Eukaryota</taxon>
        <taxon>Viridiplantae</taxon>
        <taxon>Streptophyta</taxon>
        <taxon>Embryophyta</taxon>
        <taxon>Tracheophyta</taxon>
        <taxon>Spermatophyta</taxon>
        <taxon>Magnoliopsida</taxon>
        <taxon>eudicotyledons</taxon>
        <taxon>Gunneridae</taxon>
        <taxon>Pentapetalae</taxon>
        <taxon>rosids</taxon>
        <taxon>fabids</taxon>
        <taxon>Rosales</taxon>
        <taxon>Cannabaceae</taxon>
        <taxon>Trema</taxon>
    </lineage>
</organism>